<protein>
    <recommendedName>
        <fullName evidence="3">Carbohydrate kinase PfkB domain-containing protein</fullName>
    </recommendedName>
</protein>
<dbReference type="Gene3D" id="3.40.1190.20">
    <property type="match status" value="1"/>
</dbReference>
<organism evidence="4 5">
    <name type="scientific">Nonomuraea rhodomycinica</name>
    <dbReference type="NCBI Taxonomy" id="1712872"/>
    <lineage>
        <taxon>Bacteria</taxon>
        <taxon>Bacillati</taxon>
        <taxon>Actinomycetota</taxon>
        <taxon>Actinomycetes</taxon>
        <taxon>Streptosporangiales</taxon>
        <taxon>Streptosporangiaceae</taxon>
        <taxon>Nonomuraea</taxon>
    </lineage>
</organism>
<keyword evidence="5" id="KW-1185">Reference proteome</keyword>
<dbReference type="GO" id="GO:0016301">
    <property type="term" value="F:kinase activity"/>
    <property type="evidence" value="ECO:0007669"/>
    <property type="project" value="UniProtKB-KW"/>
</dbReference>
<evidence type="ECO:0000313" key="4">
    <source>
        <dbReference type="EMBL" id="NUW44050.1"/>
    </source>
</evidence>
<keyword evidence="1" id="KW-0808">Transferase</keyword>
<dbReference type="Pfam" id="PF00294">
    <property type="entry name" value="PfkB"/>
    <property type="match status" value="1"/>
</dbReference>
<keyword evidence="2" id="KW-0418">Kinase</keyword>
<dbReference type="PANTHER" id="PTHR10584:SF166">
    <property type="entry name" value="RIBOKINASE"/>
    <property type="match status" value="1"/>
</dbReference>
<evidence type="ECO:0000259" key="3">
    <source>
        <dbReference type="Pfam" id="PF00294"/>
    </source>
</evidence>
<dbReference type="InterPro" id="IPR011611">
    <property type="entry name" value="PfkB_dom"/>
</dbReference>
<proteinExistence type="predicted"/>
<feature type="domain" description="Carbohydrate kinase PfkB" evidence="3">
    <location>
        <begin position="21"/>
        <end position="260"/>
    </location>
</feature>
<evidence type="ECO:0000313" key="5">
    <source>
        <dbReference type="Proteomes" id="UP000546126"/>
    </source>
</evidence>
<dbReference type="RefSeq" id="WP_175603571.1">
    <property type="nucleotide sequence ID" value="NZ_JABWGO010000008.1"/>
</dbReference>
<gene>
    <name evidence="4" type="ORF">HT134_28585</name>
</gene>
<name>A0A7Y6ITP5_9ACTN</name>
<dbReference type="SUPFAM" id="SSF53613">
    <property type="entry name" value="Ribokinase-like"/>
    <property type="match status" value="1"/>
</dbReference>
<comment type="caution">
    <text evidence="4">The sequence shown here is derived from an EMBL/GenBank/DDBJ whole genome shotgun (WGS) entry which is preliminary data.</text>
</comment>
<dbReference type="Proteomes" id="UP000546126">
    <property type="component" value="Unassembled WGS sequence"/>
</dbReference>
<sequence>MNPRLVAVGDNVVDCYPDLGVMYPGGNAVNVAVHARRLGAASGYLGAVGTDAAGRVVRAALAGEGVDLSLLRVVEGPNASATVRLVAGERKFTGGQEGVSRFRLTAADLDRLAEADVVHTGECSLLEDQLPELATAARLLSFDFSERPWEYVEAHARHAGIAILSAPSGARDEAHALARRVRDLGPSTVAVTLGSQGAVLISGDETAWAPAEPVTVVDTLGAGDAFIARLLVGAVRGEDLPDLAAAATAYASAACASYGAFGHEAPLDATLATPRDAPAAVLPNSKESA</sequence>
<reference evidence="4 5" key="1">
    <citation type="submission" date="2020-06" db="EMBL/GenBank/DDBJ databases">
        <authorList>
            <person name="Chanama M."/>
        </authorList>
    </citation>
    <scope>NUCLEOTIDE SEQUENCE [LARGE SCALE GENOMIC DNA]</scope>
    <source>
        <strain evidence="4 5">TBRC6557</strain>
    </source>
</reference>
<accession>A0A7Y6ITP5</accession>
<evidence type="ECO:0000256" key="1">
    <source>
        <dbReference type="ARBA" id="ARBA00022679"/>
    </source>
</evidence>
<dbReference type="InterPro" id="IPR029056">
    <property type="entry name" value="Ribokinase-like"/>
</dbReference>
<dbReference type="EMBL" id="JABWGO010000008">
    <property type="protein sequence ID" value="NUW44050.1"/>
    <property type="molecule type" value="Genomic_DNA"/>
</dbReference>
<dbReference type="PANTHER" id="PTHR10584">
    <property type="entry name" value="SUGAR KINASE"/>
    <property type="match status" value="1"/>
</dbReference>
<dbReference type="AlphaFoldDB" id="A0A7Y6ITP5"/>
<evidence type="ECO:0000256" key="2">
    <source>
        <dbReference type="ARBA" id="ARBA00022777"/>
    </source>
</evidence>